<keyword evidence="3" id="KW-0479">Metal-binding</keyword>
<dbReference type="GO" id="GO:0031490">
    <property type="term" value="F:chromatin DNA binding"/>
    <property type="evidence" value="ECO:0007669"/>
    <property type="project" value="TreeGrafter"/>
</dbReference>
<dbReference type="PANTHER" id="PTHR12549">
    <property type="entry name" value="JMJC DOMAIN-CONTAINING HISTONE DEMETHYLATION PROTEIN"/>
    <property type="match status" value="1"/>
</dbReference>
<keyword evidence="4" id="KW-0539">Nucleus</keyword>
<dbReference type="PANTHER" id="PTHR12549:SF11">
    <property type="entry name" value="LYSINE-SPECIFIC DEMETHYLASE JMJ25"/>
    <property type="match status" value="1"/>
</dbReference>
<protein>
    <submittedName>
        <fullName evidence="5">Uncharacterized protein</fullName>
    </submittedName>
</protein>
<dbReference type="GO" id="GO:0000785">
    <property type="term" value="C:chromatin"/>
    <property type="evidence" value="ECO:0007669"/>
    <property type="project" value="TreeGrafter"/>
</dbReference>
<evidence type="ECO:0000256" key="3">
    <source>
        <dbReference type="ARBA" id="ARBA00022723"/>
    </source>
</evidence>
<dbReference type="InterPro" id="IPR045109">
    <property type="entry name" value="LSDs-like"/>
</dbReference>
<dbReference type="GO" id="GO:0032454">
    <property type="term" value="F:histone H3K9 demethylase activity"/>
    <property type="evidence" value="ECO:0007669"/>
    <property type="project" value="InterPro"/>
</dbReference>
<name>A0A2P6R8S2_ROSCH</name>
<dbReference type="GO" id="GO:0006357">
    <property type="term" value="P:regulation of transcription by RNA polymerase II"/>
    <property type="evidence" value="ECO:0007669"/>
    <property type="project" value="TreeGrafter"/>
</dbReference>
<dbReference type="Proteomes" id="UP000238479">
    <property type="component" value="Chromosome 3"/>
</dbReference>
<accession>A0A2P6R8S2</accession>
<comment type="similarity">
    <text evidence="2">Belongs to the JARID1 histone demethylase family.</text>
</comment>
<dbReference type="Gramene" id="PRQ42838">
    <property type="protein sequence ID" value="PRQ42838"/>
    <property type="gene ID" value="RchiOBHm_Chr3g0461991"/>
</dbReference>
<reference evidence="5 6" key="1">
    <citation type="journal article" date="2018" name="Nat. Genet.">
        <title>The Rosa genome provides new insights in the design of modern roses.</title>
        <authorList>
            <person name="Bendahmane M."/>
        </authorList>
    </citation>
    <scope>NUCLEOTIDE SEQUENCE [LARGE SCALE GENOMIC DNA]</scope>
    <source>
        <strain evidence="6">cv. Old Blush</strain>
    </source>
</reference>
<dbReference type="AlphaFoldDB" id="A0A2P6R8S2"/>
<evidence type="ECO:0000256" key="1">
    <source>
        <dbReference type="ARBA" id="ARBA00004123"/>
    </source>
</evidence>
<dbReference type="GO" id="GO:0003712">
    <property type="term" value="F:transcription coregulator activity"/>
    <property type="evidence" value="ECO:0007669"/>
    <property type="project" value="TreeGrafter"/>
</dbReference>
<evidence type="ECO:0000313" key="6">
    <source>
        <dbReference type="Proteomes" id="UP000238479"/>
    </source>
</evidence>
<evidence type="ECO:0000256" key="4">
    <source>
        <dbReference type="ARBA" id="ARBA00023242"/>
    </source>
</evidence>
<proteinExistence type="inferred from homology"/>
<comment type="caution">
    <text evidence="5">The sequence shown here is derived from an EMBL/GenBank/DDBJ whole genome shotgun (WGS) entry which is preliminary data.</text>
</comment>
<organism evidence="5 6">
    <name type="scientific">Rosa chinensis</name>
    <name type="common">China rose</name>
    <dbReference type="NCBI Taxonomy" id="74649"/>
    <lineage>
        <taxon>Eukaryota</taxon>
        <taxon>Viridiplantae</taxon>
        <taxon>Streptophyta</taxon>
        <taxon>Embryophyta</taxon>
        <taxon>Tracheophyta</taxon>
        <taxon>Spermatophyta</taxon>
        <taxon>Magnoliopsida</taxon>
        <taxon>eudicotyledons</taxon>
        <taxon>Gunneridae</taxon>
        <taxon>Pentapetalae</taxon>
        <taxon>rosids</taxon>
        <taxon>fabids</taxon>
        <taxon>Rosales</taxon>
        <taxon>Rosaceae</taxon>
        <taxon>Rosoideae</taxon>
        <taxon>Rosoideae incertae sedis</taxon>
        <taxon>Rosa</taxon>
    </lineage>
</organism>
<dbReference type="Gene3D" id="2.60.120.650">
    <property type="entry name" value="Cupin"/>
    <property type="match status" value="1"/>
</dbReference>
<evidence type="ECO:0000313" key="5">
    <source>
        <dbReference type="EMBL" id="PRQ42838.1"/>
    </source>
</evidence>
<dbReference type="EMBL" id="PDCK01000041">
    <property type="protein sequence ID" value="PRQ42838.1"/>
    <property type="molecule type" value="Genomic_DNA"/>
</dbReference>
<evidence type="ECO:0000256" key="2">
    <source>
        <dbReference type="ARBA" id="ARBA00006801"/>
    </source>
</evidence>
<dbReference type="GO" id="GO:0046872">
    <property type="term" value="F:metal ion binding"/>
    <property type="evidence" value="ECO:0007669"/>
    <property type="project" value="UniProtKB-KW"/>
</dbReference>
<keyword evidence="6" id="KW-1185">Reference proteome</keyword>
<sequence>MVWWQTKIKDMGSGLVSERDREVAAASDVMNGAVAAASDVMSDRGIAAAAVGFGRRCCCWNGTELLLLQVIHQLVRHHCRPSLLASSTTHINIVNNALENSSGLSWEPLVMWRAFRQVNNTKHEKDVEVQAIDCLDWCFIDVNMHKFFTGYSEGMFDTKDCPRILKLKDWPPSTDFDKRLPRHGKEFVCCLPLKEYTHPTGSILNLDCHLPKRAVKPDLGPKTYIAYGGCSGIWTQRLWRRQGFD</sequence>
<dbReference type="GO" id="GO:0000118">
    <property type="term" value="C:histone deacetylase complex"/>
    <property type="evidence" value="ECO:0007669"/>
    <property type="project" value="TreeGrafter"/>
</dbReference>
<comment type="subcellular location">
    <subcellularLocation>
        <location evidence="1">Nucleus</location>
    </subcellularLocation>
</comment>
<gene>
    <name evidence="5" type="ORF">RchiOBHm_Chr3g0461991</name>
</gene>